<dbReference type="EMBL" id="JAPZLR010000001">
    <property type="protein sequence ID" value="MCZ7936355.1"/>
    <property type="molecule type" value="Genomic_DNA"/>
</dbReference>
<organism evidence="2 3">
    <name type="scientific">Agrobacterium salinitolerans</name>
    <dbReference type="NCBI Taxonomy" id="1183413"/>
    <lineage>
        <taxon>Bacteria</taxon>
        <taxon>Pseudomonadati</taxon>
        <taxon>Pseudomonadota</taxon>
        <taxon>Alphaproteobacteria</taxon>
        <taxon>Hyphomicrobiales</taxon>
        <taxon>Rhizobiaceae</taxon>
        <taxon>Rhizobium/Agrobacterium group</taxon>
        <taxon>Agrobacterium</taxon>
    </lineage>
</organism>
<reference evidence="2" key="1">
    <citation type="submission" date="2022-12" db="EMBL/GenBank/DDBJ databases">
        <title>Draft genome sequences of 22 rhizogenic Agrobacterium biovar 1 strains, the causative agent of hairy root disease.</title>
        <authorList>
            <person name="Kim N."/>
            <person name="Vargas P."/>
            <person name="Rediers H."/>
        </authorList>
    </citation>
    <scope>NUCLEOTIDE SEQUENCE</scope>
    <source>
        <strain evidence="2">ST15.13.006</strain>
    </source>
</reference>
<feature type="transmembrane region" description="Helical" evidence="1">
    <location>
        <begin position="54"/>
        <end position="75"/>
    </location>
</feature>
<keyword evidence="1" id="KW-0812">Transmembrane</keyword>
<dbReference type="Proteomes" id="UP001151018">
    <property type="component" value="Unassembled WGS sequence"/>
</dbReference>
<sequence length="207" mass="23111">MTQETLRKIWITLAILTFVVMVNIHGSTQKSDFALIIKLPIELKFDGDLSREAYAVHGLRFFALFFWVIPFLAAYHAKKSSGSAAGAFPFRLLDVDPQSPPGRWIQGIAFFILIGLPLLTAIHLWKIVGQTQVCQHTSNALVNCSGIWSRPINAGLWDDTYRVANWGPTYDPLIEPTVALVLTSLSVYMSLRLLLEMRRAGARPAAE</sequence>
<evidence type="ECO:0000313" key="2">
    <source>
        <dbReference type="EMBL" id="MCZ7936355.1"/>
    </source>
</evidence>
<name>A0A9X3QYY3_9HYPH</name>
<feature type="transmembrane region" description="Helical" evidence="1">
    <location>
        <begin position="177"/>
        <end position="195"/>
    </location>
</feature>
<feature type="transmembrane region" description="Helical" evidence="1">
    <location>
        <begin position="108"/>
        <end position="128"/>
    </location>
</feature>
<protein>
    <submittedName>
        <fullName evidence="2">Uncharacterized protein</fullName>
    </submittedName>
</protein>
<feature type="transmembrane region" description="Helical" evidence="1">
    <location>
        <begin position="9"/>
        <end position="26"/>
    </location>
</feature>
<gene>
    <name evidence="2" type="ORF">O9X88_02245</name>
</gene>
<proteinExistence type="predicted"/>
<evidence type="ECO:0000256" key="1">
    <source>
        <dbReference type="SAM" id="Phobius"/>
    </source>
</evidence>
<comment type="caution">
    <text evidence="2">The sequence shown here is derived from an EMBL/GenBank/DDBJ whole genome shotgun (WGS) entry which is preliminary data.</text>
</comment>
<dbReference type="RefSeq" id="WP_269834524.1">
    <property type="nucleotide sequence ID" value="NZ_JAPZLR010000001.1"/>
</dbReference>
<keyword evidence="1" id="KW-0472">Membrane</keyword>
<keyword evidence="1" id="KW-1133">Transmembrane helix</keyword>
<accession>A0A9X3QYY3</accession>
<evidence type="ECO:0000313" key="3">
    <source>
        <dbReference type="Proteomes" id="UP001151018"/>
    </source>
</evidence>
<dbReference type="AlphaFoldDB" id="A0A9X3QYY3"/>